<sequence>MRILVISALIAVMGYLLLWPVPVEPDAWNAPKDKGYSGVHHVNDKLSFAHAIALGELTALSHKEATTIKREYGPEDFALRSDGTIATATHSGTIMLLAPNDTHFTPWVNTGGRPLGLEFDASDNLIVADAYLGLLSVSPSGVITLLTDAVDGTPIVYADDVDVAENGMIYFSDATTKFSAKAYGGTLSGSLLEILEHKGNGRLLAYNPNTNVTTVLMDGLVFANGVAISHNQQYVLVNETGSYRVLRYFIAGPKTGLVDVFIDNLPGFPDNIATAPDGGYWVGFASPRSASLDDLSNSPFLRKVVQRLPASLRPKAKAYGHVIKLNKQGKVTNDLQDPSGNYPLTTGVLETADMLYISSLTASSVAVVEKANLPKGEDE</sequence>
<keyword evidence="6" id="KW-1185">Reference proteome</keyword>
<evidence type="ECO:0000256" key="3">
    <source>
        <dbReference type="ARBA" id="ARBA00023180"/>
    </source>
</evidence>
<evidence type="ECO:0000313" key="5">
    <source>
        <dbReference type="EMBL" id="AEF02892.1"/>
    </source>
</evidence>
<dbReference type="GO" id="GO:0012505">
    <property type="term" value="C:endomembrane system"/>
    <property type="evidence" value="ECO:0007669"/>
    <property type="project" value="TreeGrafter"/>
</dbReference>
<feature type="domain" description="Strictosidine synthase conserved region" evidence="4">
    <location>
        <begin position="159"/>
        <end position="252"/>
    </location>
</feature>
<dbReference type="OrthoDB" id="9775406at2"/>
<name>F5Z4F2_ALTNA</name>
<reference evidence="5 6" key="1">
    <citation type="journal article" date="2011" name="J. Bacteriol.">
        <title>Complete genome sequence of the polycyclic aromatic hydrocarbon-degrading bacterium Alteromonas sp. strain SN2.</title>
        <authorList>
            <person name="Jin H.M."/>
            <person name="Jeong H."/>
            <person name="Moon E.J."/>
            <person name="Math R.K."/>
            <person name="Lee K."/>
            <person name="Kim H.J."/>
            <person name="Jeon C.O."/>
            <person name="Oh T.K."/>
            <person name="Kim J.F."/>
        </authorList>
    </citation>
    <scope>NUCLEOTIDE SEQUENCE [LARGE SCALE GENOMIC DNA]</scope>
    <source>
        <strain evidence="6">JCM 17741 / KACC 18427 / KCTC 11700BP / SN2</strain>
    </source>
</reference>
<evidence type="ECO:0000259" key="4">
    <source>
        <dbReference type="Pfam" id="PF03088"/>
    </source>
</evidence>
<dbReference type="KEGG" id="alt:ambt_06785"/>
<dbReference type="Proteomes" id="UP000000683">
    <property type="component" value="Chromosome"/>
</dbReference>
<dbReference type="EMBL" id="CP002339">
    <property type="protein sequence ID" value="AEF02892.1"/>
    <property type="molecule type" value="Genomic_DNA"/>
</dbReference>
<keyword evidence="2" id="KW-0597">Phosphoprotein</keyword>
<dbReference type="SUPFAM" id="SSF63829">
    <property type="entry name" value="Calcium-dependent phosphotriesterase"/>
    <property type="match status" value="1"/>
</dbReference>
<proteinExistence type="inferred from homology"/>
<dbReference type="PANTHER" id="PTHR10426">
    <property type="entry name" value="STRICTOSIDINE SYNTHASE-RELATED"/>
    <property type="match status" value="1"/>
</dbReference>
<dbReference type="Gene3D" id="2.120.10.30">
    <property type="entry name" value="TolB, C-terminal domain"/>
    <property type="match status" value="1"/>
</dbReference>
<protein>
    <submittedName>
        <fullName evidence="5">Strictosidine synthase</fullName>
    </submittedName>
</protein>
<dbReference type="InterPro" id="IPR018119">
    <property type="entry name" value="Strictosidine_synth_cons-reg"/>
</dbReference>
<dbReference type="HOGENOM" id="CLU_023267_0_1_6"/>
<organism evidence="5 6">
    <name type="scientific">Alteromonas naphthalenivorans</name>
    <dbReference type="NCBI Taxonomy" id="715451"/>
    <lineage>
        <taxon>Bacteria</taxon>
        <taxon>Pseudomonadati</taxon>
        <taxon>Pseudomonadota</taxon>
        <taxon>Gammaproteobacteria</taxon>
        <taxon>Alteromonadales</taxon>
        <taxon>Alteromonadaceae</taxon>
        <taxon>Alteromonas/Salinimonas group</taxon>
        <taxon>Alteromonas</taxon>
    </lineage>
</organism>
<keyword evidence="3" id="KW-0325">Glycoprotein</keyword>
<dbReference type="PANTHER" id="PTHR10426:SF88">
    <property type="entry name" value="ADIPOCYTE PLASMA MEMBRANE-ASSOCIATED PROTEIN HEMOMUCIN-RELATED"/>
    <property type="match status" value="1"/>
</dbReference>
<dbReference type="InterPro" id="IPR011042">
    <property type="entry name" value="6-blade_b-propeller_TolB-like"/>
</dbReference>
<comment type="similarity">
    <text evidence="1">Belongs to the strictosidine synthase family.</text>
</comment>
<gene>
    <name evidence="5" type="ordered locus">ambt_06785</name>
</gene>
<evidence type="ECO:0000256" key="1">
    <source>
        <dbReference type="ARBA" id="ARBA00009191"/>
    </source>
</evidence>
<dbReference type="Pfam" id="PF03088">
    <property type="entry name" value="Str_synth"/>
    <property type="match status" value="1"/>
</dbReference>
<dbReference type="Pfam" id="PF20067">
    <property type="entry name" value="SSL_N"/>
    <property type="match status" value="1"/>
</dbReference>
<dbReference type="eggNOG" id="COG3386">
    <property type="taxonomic scope" value="Bacteria"/>
</dbReference>
<dbReference type="AlphaFoldDB" id="F5Z4F2"/>
<dbReference type="GO" id="GO:0016787">
    <property type="term" value="F:hydrolase activity"/>
    <property type="evidence" value="ECO:0007669"/>
    <property type="project" value="TreeGrafter"/>
</dbReference>
<evidence type="ECO:0000256" key="2">
    <source>
        <dbReference type="ARBA" id="ARBA00022553"/>
    </source>
</evidence>
<dbReference type="RefSeq" id="WP_013783832.1">
    <property type="nucleotide sequence ID" value="NC_015554.1"/>
</dbReference>
<evidence type="ECO:0000313" key="6">
    <source>
        <dbReference type="Proteomes" id="UP000000683"/>
    </source>
</evidence>
<accession>F5Z4F2</accession>